<keyword evidence="7" id="KW-0812">Transmembrane</keyword>
<feature type="compositionally biased region" description="Basic and acidic residues" evidence="6">
    <location>
        <begin position="191"/>
        <end position="207"/>
    </location>
</feature>
<organism evidence="9">
    <name type="scientific">Chromera velia CCMP2878</name>
    <dbReference type="NCBI Taxonomy" id="1169474"/>
    <lineage>
        <taxon>Eukaryota</taxon>
        <taxon>Sar</taxon>
        <taxon>Alveolata</taxon>
        <taxon>Colpodellida</taxon>
        <taxon>Chromeraceae</taxon>
        <taxon>Chromera</taxon>
    </lineage>
</organism>
<dbReference type="GO" id="GO:0051537">
    <property type="term" value="F:2 iron, 2 sulfur cluster binding"/>
    <property type="evidence" value="ECO:0007669"/>
    <property type="project" value="UniProtKB-KW"/>
</dbReference>
<dbReference type="Gene3D" id="3.40.5.90">
    <property type="entry name" value="CDGSH iron-sulfur domain, mitoNEET-type"/>
    <property type="match status" value="1"/>
</dbReference>
<dbReference type="InterPro" id="IPR018967">
    <property type="entry name" value="FeS-contain_CDGSH-typ"/>
</dbReference>
<protein>
    <recommendedName>
        <fullName evidence="8">Iron-binding zinc finger CDGSH type domain-containing protein</fullName>
    </recommendedName>
</protein>
<proteinExistence type="predicted"/>
<evidence type="ECO:0000256" key="5">
    <source>
        <dbReference type="ARBA" id="ARBA00034078"/>
    </source>
</evidence>
<keyword evidence="7" id="KW-1133">Transmembrane helix</keyword>
<feature type="compositionally biased region" description="Low complexity" evidence="6">
    <location>
        <begin position="100"/>
        <end position="122"/>
    </location>
</feature>
<evidence type="ECO:0000256" key="7">
    <source>
        <dbReference type="SAM" id="Phobius"/>
    </source>
</evidence>
<accession>A0A0G4FDE8</accession>
<feature type="transmembrane region" description="Helical" evidence="7">
    <location>
        <begin position="137"/>
        <end position="155"/>
    </location>
</feature>
<reference evidence="9" key="1">
    <citation type="submission" date="2014-11" db="EMBL/GenBank/DDBJ databases">
        <authorList>
            <person name="Otto D Thomas"/>
            <person name="Naeem Raeece"/>
        </authorList>
    </citation>
    <scope>NUCLEOTIDE SEQUENCE</scope>
</reference>
<feature type="region of interest" description="Disordered" evidence="6">
    <location>
        <begin position="91"/>
        <end position="123"/>
    </location>
</feature>
<comment type="cofactor">
    <cofactor evidence="5">
        <name>[2Fe-2S] cluster</name>
        <dbReference type="ChEBI" id="CHEBI:190135"/>
    </cofactor>
</comment>
<evidence type="ECO:0000256" key="6">
    <source>
        <dbReference type="SAM" id="MobiDB-lite"/>
    </source>
</evidence>
<name>A0A0G4FDE8_9ALVE</name>
<keyword evidence="2" id="KW-0479">Metal-binding</keyword>
<feature type="region of interest" description="Disordered" evidence="6">
    <location>
        <begin position="191"/>
        <end position="225"/>
    </location>
</feature>
<evidence type="ECO:0000256" key="2">
    <source>
        <dbReference type="ARBA" id="ARBA00022723"/>
    </source>
</evidence>
<feature type="compositionally biased region" description="Polar residues" evidence="6">
    <location>
        <begin position="208"/>
        <end position="225"/>
    </location>
</feature>
<keyword evidence="7" id="KW-0472">Membrane</keyword>
<dbReference type="EMBL" id="CDMZ01000277">
    <property type="protein sequence ID" value="CEM10840.1"/>
    <property type="molecule type" value="Genomic_DNA"/>
</dbReference>
<dbReference type="GO" id="GO:0046872">
    <property type="term" value="F:metal ion binding"/>
    <property type="evidence" value="ECO:0007669"/>
    <property type="project" value="UniProtKB-KW"/>
</dbReference>
<dbReference type="Pfam" id="PF09360">
    <property type="entry name" value="zf-CDGSH"/>
    <property type="match status" value="1"/>
</dbReference>
<sequence>MGEGSEEEDPLKYRRRLDFNTREYPWLHTVVELLPTARKRIPFCRCWQSKKFPYCDGAHRELEKVGDPVGPFVLTLLPPKANTPLTKSNWGNVHAGNEGDAPLPLLSSPPSDARSRPPLLSPTQILRRRGRLGGGRLGSTVAGFAVAVAVGWLFAEAVLQLQGRGRDWCMGERVCGRGGISVSELRKEGVALHGNGEKRGRDAEHEGVSSNSDDAESTSYFVRQF</sequence>
<dbReference type="SMART" id="SM00704">
    <property type="entry name" value="ZnF_CDGSH"/>
    <property type="match status" value="1"/>
</dbReference>
<dbReference type="AlphaFoldDB" id="A0A0G4FDE8"/>
<gene>
    <name evidence="9" type="ORF">Cvel_16302</name>
</gene>
<feature type="domain" description="Iron-binding zinc finger CDGSH type" evidence="8">
    <location>
        <begin position="28"/>
        <end position="65"/>
    </location>
</feature>
<keyword evidence="1" id="KW-0001">2Fe-2S</keyword>
<keyword evidence="3" id="KW-0408">Iron</keyword>
<evidence type="ECO:0000256" key="3">
    <source>
        <dbReference type="ARBA" id="ARBA00023004"/>
    </source>
</evidence>
<keyword evidence="4" id="KW-0411">Iron-sulfur</keyword>
<evidence type="ECO:0000313" key="9">
    <source>
        <dbReference type="EMBL" id="CEM10840.1"/>
    </source>
</evidence>
<dbReference type="GO" id="GO:0005737">
    <property type="term" value="C:cytoplasm"/>
    <property type="evidence" value="ECO:0007669"/>
    <property type="project" value="UniProtKB-ARBA"/>
</dbReference>
<evidence type="ECO:0000256" key="4">
    <source>
        <dbReference type="ARBA" id="ARBA00023014"/>
    </source>
</evidence>
<evidence type="ECO:0000259" key="8">
    <source>
        <dbReference type="SMART" id="SM00704"/>
    </source>
</evidence>
<dbReference type="InterPro" id="IPR042216">
    <property type="entry name" value="MitoNEET_CISD"/>
</dbReference>
<dbReference type="VEuPathDB" id="CryptoDB:Cvel_16302"/>
<evidence type="ECO:0000256" key="1">
    <source>
        <dbReference type="ARBA" id="ARBA00022714"/>
    </source>
</evidence>